<dbReference type="Proteomes" id="UP000192906">
    <property type="component" value="Unassembled WGS sequence"/>
</dbReference>
<accession>A0A1X7EZ50</accession>
<dbReference type="InterPro" id="IPR007461">
    <property type="entry name" value="Ysc84_actin-binding"/>
</dbReference>
<dbReference type="GO" id="GO:0035091">
    <property type="term" value="F:phosphatidylinositol binding"/>
    <property type="evidence" value="ECO:0007669"/>
    <property type="project" value="TreeGrafter"/>
</dbReference>
<evidence type="ECO:0000313" key="3">
    <source>
        <dbReference type="EMBL" id="SMF42299.1"/>
    </source>
</evidence>
<sequence>MNKFKQVIVCAAAVMLLASCNSVKKITGSPCVSNSTTSSQIIVDSAACAVRQMKHELDGPTIDYLLEISRAVFIFPDVYKLAFMIGAEGGTGVLCAKDSTGFWNGPAFYSMAGVDIGLQGGVAGKTVMIFLMDDEALESAMAGKIDLSLGADLAIGDLSGQSHRGSFDVDGNIFPLVYQAGAFAGVSYRTGALMVGNERNKTYYGKPVSVKELLMTHEHDKPEADILLNALVGL</sequence>
<dbReference type="OrthoDB" id="9782434at2"/>
<evidence type="ECO:0000256" key="1">
    <source>
        <dbReference type="SAM" id="SignalP"/>
    </source>
</evidence>
<dbReference type="EMBL" id="FWZU01000007">
    <property type="protein sequence ID" value="SMF42299.1"/>
    <property type="molecule type" value="Genomic_DNA"/>
</dbReference>
<gene>
    <name evidence="3" type="ORF">SAMN06295933_3487</name>
</gene>
<reference evidence="4" key="1">
    <citation type="submission" date="2017-04" db="EMBL/GenBank/DDBJ databases">
        <authorList>
            <person name="Varghese N."/>
            <person name="Submissions S."/>
        </authorList>
    </citation>
    <scope>NUCLEOTIDE SEQUENCE [LARGE SCALE GENOMIC DNA]</scope>
    <source>
        <strain evidence="4">K3S</strain>
    </source>
</reference>
<dbReference type="InterPro" id="IPR051702">
    <property type="entry name" value="SH3_domain_YSC84-like"/>
</dbReference>
<dbReference type="CDD" id="cd11524">
    <property type="entry name" value="SYLF"/>
    <property type="match status" value="1"/>
</dbReference>
<proteinExistence type="predicted"/>
<feature type="domain" description="Ysc84 actin-binding" evidence="2">
    <location>
        <begin position="113"/>
        <end position="231"/>
    </location>
</feature>
<name>A0A1X7EZ50_9BACT</name>
<dbReference type="PANTHER" id="PTHR15629">
    <property type="entry name" value="SH3YL1 PROTEIN"/>
    <property type="match status" value="1"/>
</dbReference>
<dbReference type="AlphaFoldDB" id="A0A1X7EZ50"/>
<feature type="chain" id="PRO_5012485356" evidence="1">
    <location>
        <begin position="26"/>
        <end position="234"/>
    </location>
</feature>
<organism evidence="3 4">
    <name type="scientific">Desulfovibrio gilichinskyi</name>
    <dbReference type="NCBI Taxonomy" id="1519643"/>
    <lineage>
        <taxon>Bacteria</taxon>
        <taxon>Pseudomonadati</taxon>
        <taxon>Thermodesulfobacteriota</taxon>
        <taxon>Desulfovibrionia</taxon>
        <taxon>Desulfovibrionales</taxon>
        <taxon>Desulfovibrionaceae</taxon>
        <taxon>Desulfovibrio</taxon>
    </lineage>
</organism>
<protein>
    <submittedName>
        <fullName evidence="3">Lipid-binding SYLF domain-containing protein</fullName>
    </submittedName>
</protein>
<dbReference type="PROSITE" id="PS51257">
    <property type="entry name" value="PROKAR_LIPOPROTEIN"/>
    <property type="match status" value="1"/>
</dbReference>
<dbReference type="Pfam" id="PF04366">
    <property type="entry name" value="Ysc84"/>
    <property type="match status" value="1"/>
</dbReference>
<dbReference type="STRING" id="1519643.SAMN06295933_3487"/>
<keyword evidence="4" id="KW-1185">Reference proteome</keyword>
<evidence type="ECO:0000313" key="4">
    <source>
        <dbReference type="Proteomes" id="UP000192906"/>
    </source>
</evidence>
<keyword evidence="1" id="KW-0732">Signal</keyword>
<dbReference type="PANTHER" id="PTHR15629:SF2">
    <property type="entry name" value="SH3 DOMAIN-CONTAINING YSC84-LIKE PROTEIN 1"/>
    <property type="match status" value="1"/>
</dbReference>
<evidence type="ECO:0000259" key="2">
    <source>
        <dbReference type="Pfam" id="PF04366"/>
    </source>
</evidence>
<feature type="signal peptide" evidence="1">
    <location>
        <begin position="1"/>
        <end position="25"/>
    </location>
</feature>